<accession>A0A2W5CAK3</accession>
<dbReference type="EMBL" id="QFNN01000002">
    <property type="protein sequence ID" value="PZO92081.1"/>
    <property type="molecule type" value="Genomic_DNA"/>
</dbReference>
<dbReference type="InterPro" id="IPR001497">
    <property type="entry name" value="MethylDNA_cys_MeTrfase_AS"/>
</dbReference>
<evidence type="ECO:0000313" key="8">
    <source>
        <dbReference type="EMBL" id="PZO92081.1"/>
    </source>
</evidence>
<dbReference type="GO" id="GO:0006281">
    <property type="term" value="P:DNA repair"/>
    <property type="evidence" value="ECO:0007669"/>
    <property type="project" value="UniProtKB-KW"/>
</dbReference>
<gene>
    <name evidence="8" type="ORF">DI623_01120</name>
</gene>
<dbReference type="Proteomes" id="UP000249066">
    <property type="component" value="Unassembled WGS sequence"/>
</dbReference>
<evidence type="ECO:0000256" key="1">
    <source>
        <dbReference type="ARBA" id="ARBA00001286"/>
    </source>
</evidence>
<organism evidence="8 9">
    <name type="scientific">Sphingomonas sanxanigenens</name>
    <dbReference type="NCBI Taxonomy" id="397260"/>
    <lineage>
        <taxon>Bacteria</taxon>
        <taxon>Pseudomonadati</taxon>
        <taxon>Pseudomonadota</taxon>
        <taxon>Alphaproteobacteria</taxon>
        <taxon>Sphingomonadales</taxon>
        <taxon>Sphingomonadaceae</taxon>
        <taxon>Sphingomonas</taxon>
    </lineage>
</organism>
<comment type="caution">
    <text evidence="8">The sequence shown here is derived from an EMBL/GenBank/DDBJ whole genome shotgun (WGS) entry which is preliminary data.</text>
</comment>
<dbReference type="GO" id="GO:0003908">
    <property type="term" value="F:methylated-DNA-[protein]-cysteine S-methyltransferase activity"/>
    <property type="evidence" value="ECO:0007669"/>
    <property type="project" value="UniProtKB-EC"/>
</dbReference>
<dbReference type="AlphaFoldDB" id="A0A2W5CAK3"/>
<comment type="catalytic activity">
    <reaction evidence="1">
        <text>a 4-O-methyl-thymidine in DNA + L-cysteinyl-[protein] = a thymidine in DNA + S-methyl-L-cysteinyl-[protein]</text>
        <dbReference type="Rhea" id="RHEA:53428"/>
        <dbReference type="Rhea" id="RHEA-COMP:10131"/>
        <dbReference type="Rhea" id="RHEA-COMP:10132"/>
        <dbReference type="Rhea" id="RHEA-COMP:13555"/>
        <dbReference type="Rhea" id="RHEA-COMP:13556"/>
        <dbReference type="ChEBI" id="CHEBI:29950"/>
        <dbReference type="ChEBI" id="CHEBI:82612"/>
        <dbReference type="ChEBI" id="CHEBI:137386"/>
        <dbReference type="ChEBI" id="CHEBI:137387"/>
        <dbReference type="EC" id="2.1.1.63"/>
    </reaction>
</comment>
<protein>
    <submittedName>
        <fullName evidence="8">Cysteine methyltransferase</fullName>
    </submittedName>
</protein>
<dbReference type="PANTHER" id="PTHR10815:SF13">
    <property type="entry name" value="METHYLATED-DNA--PROTEIN-CYSTEINE METHYLTRANSFERASE"/>
    <property type="match status" value="1"/>
</dbReference>
<keyword evidence="3 8" id="KW-0808">Transferase</keyword>
<feature type="domain" description="Methylated-DNA-[protein]-cysteine S-methyltransferase DNA binding" evidence="7">
    <location>
        <begin position="80"/>
        <end position="153"/>
    </location>
</feature>
<dbReference type="Gene3D" id="3.30.160.70">
    <property type="entry name" value="Methylated DNA-protein cysteine methyltransferase domain"/>
    <property type="match status" value="1"/>
</dbReference>
<name>A0A2W5CAK3_9SPHN</name>
<dbReference type="InterPro" id="IPR014048">
    <property type="entry name" value="MethylDNA_cys_MeTrfase_DNA-bd"/>
</dbReference>
<dbReference type="PROSITE" id="PS00374">
    <property type="entry name" value="MGMT"/>
    <property type="match status" value="1"/>
</dbReference>
<proteinExistence type="predicted"/>
<dbReference type="InterPro" id="IPR036631">
    <property type="entry name" value="MGMT_N_sf"/>
</dbReference>
<keyword evidence="5" id="KW-0234">DNA repair</keyword>
<evidence type="ECO:0000256" key="3">
    <source>
        <dbReference type="ARBA" id="ARBA00022679"/>
    </source>
</evidence>
<evidence type="ECO:0000256" key="5">
    <source>
        <dbReference type="ARBA" id="ARBA00023204"/>
    </source>
</evidence>
<dbReference type="InterPro" id="IPR036388">
    <property type="entry name" value="WH-like_DNA-bd_sf"/>
</dbReference>
<evidence type="ECO:0000256" key="6">
    <source>
        <dbReference type="ARBA" id="ARBA00049348"/>
    </source>
</evidence>
<sequence length="159" mass="16578">MAYAPTLALIATPIGMVAIDGDQDLLSSVRIIPDRSAEQQGVGRAVLEAARQLRAYFAESHFAFDLPLTPAGTKRGQALRDAIIGVPAGETRSYGELSALVASSPRAVGQACARNPFPILVPCHRILTNGGRIGAYSAGAGPAAKSWLLTHEGMKGSLL</sequence>
<dbReference type="PANTHER" id="PTHR10815">
    <property type="entry name" value="METHYLATED-DNA--PROTEIN-CYSTEINE METHYLTRANSFERASE"/>
    <property type="match status" value="1"/>
</dbReference>
<dbReference type="SUPFAM" id="SSF46767">
    <property type="entry name" value="Methylated DNA-protein cysteine methyltransferase, C-terminal domain"/>
    <property type="match status" value="1"/>
</dbReference>
<dbReference type="InterPro" id="IPR036217">
    <property type="entry name" value="MethylDNA_cys_MeTrfase_DNAb"/>
</dbReference>
<evidence type="ECO:0000256" key="4">
    <source>
        <dbReference type="ARBA" id="ARBA00022763"/>
    </source>
</evidence>
<reference evidence="8 9" key="1">
    <citation type="submission" date="2017-08" db="EMBL/GenBank/DDBJ databases">
        <title>Infants hospitalized years apart are colonized by the same room-sourced microbial strains.</title>
        <authorList>
            <person name="Brooks B."/>
            <person name="Olm M.R."/>
            <person name="Firek B.A."/>
            <person name="Baker R."/>
            <person name="Thomas B.C."/>
            <person name="Morowitz M.J."/>
            <person name="Banfield J.F."/>
        </authorList>
    </citation>
    <scope>NUCLEOTIDE SEQUENCE [LARGE SCALE GENOMIC DNA]</scope>
    <source>
        <strain evidence="8">S2_018_000_R2_101</strain>
    </source>
</reference>
<evidence type="ECO:0000259" key="7">
    <source>
        <dbReference type="Pfam" id="PF01035"/>
    </source>
</evidence>
<comment type="catalytic activity">
    <reaction evidence="6">
        <text>a 6-O-methyl-2'-deoxyguanosine in DNA + L-cysteinyl-[protein] = S-methyl-L-cysteinyl-[protein] + a 2'-deoxyguanosine in DNA</text>
        <dbReference type="Rhea" id="RHEA:24000"/>
        <dbReference type="Rhea" id="RHEA-COMP:10131"/>
        <dbReference type="Rhea" id="RHEA-COMP:10132"/>
        <dbReference type="Rhea" id="RHEA-COMP:11367"/>
        <dbReference type="Rhea" id="RHEA-COMP:11368"/>
        <dbReference type="ChEBI" id="CHEBI:29950"/>
        <dbReference type="ChEBI" id="CHEBI:82612"/>
        <dbReference type="ChEBI" id="CHEBI:85445"/>
        <dbReference type="ChEBI" id="CHEBI:85448"/>
        <dbReference type="EC" id="2.1.1.63"/>
    </reaction>
</comment>
<evidence type="ECO:0000313" key="9">
    <source>
        <dbReference type="Proteomes" id="UP000249066"/>
    </source>
</evidence>
<dbReference type="Pfam" id="PF01035">
    <property type="entry name" value="DNA_binding_1"/>
    <property type="match status" value="1"/>
</dbReference>
<dbReference type="NCBIfam" id="TIGR00589">
    <property type="entry name" value="ogt"/>
    <property type="match status" value="1"/>
</dbReference>
<evidence type="ECO:0000256" key="2">
    <source>
        <dbReference type="ARBA" id="ARBA00022603"/>
    </source>
</evidence>
<dbReference type="SUPFAM" id="SSF53155">
    <property type="entry name" value="Methylated DNA-protein cysteine methyltransferase domain"/>
    <property type="match status" value="1"/>
</dbReference>
<dbReference type="GO" id="GO:0032259">
    <property type="term" value="P:methylation"/>
    <property type="evidence" value="ECO:0007669"/>
    <property type="project" value="UniProtKB-KW"/>
</dbReference>
<dbReference type="CDD" id="cd06445">
    <property type="entry name" value="ATase"/>
    <property type="match status" value="1"/>
</dbReference>
<keyword evidence="4" id="KW-0227">DNA damage</keyword>
<keyword evidence="2 8" id="KW-0489">Methyltransferase</keyword>
<dbReference type="Gene3D" id="1.10.10.10">
    <property type="entry name" value="Winged helix-like DNA-binding domain superfamily/Winged helix DNA-binding domain"/>
    <property type="match status" value="1"/>
</dbReference>